<dbReference type="KEGG" id="alt:ambt_16460"/>
<dbReference type="PROSITE" id="PS50885">
    <property type="entry name" value="HAMP"/>
    <property type="match status" value="1"/>
</dbReference>
<dbReference type="Pfam" id="PF02743">
    <property type="entry name" value="dCache_1"/>
    <property type="match status" value="1"/>
</dbReference>
<evidence type="ECO:0000256" key="8">
    <source>
        <dbReference type="ARBA" id="ARBA00023224"/>
    </source>
</evidence>
<evidence type="ECO:0000256" key="11">
    <source>
        <dbReference type="SAM" id="MobiDB-lite"/>
    </source>
</evidence>
<keyword evidence="16" id="KW-1185">Reference proteome</keyword>
<evidence type="ECO:0000256" key="6">
    <source>
        <dbReference type="ARBA" id="ARBA00022989"/>
    </source>
</evidence>
<dbReference type="SUPFAM" id="SSF58104">
    <property type="entry name" value="Methyl-accepting chemotaxis protein (MCP) signaling domain"/>
    <property type="match status" value="1"/>
</dbReference>
<organism evidence="15 16">
    <name type="scientific">Alteromonas naphthalenivorans</name>
    <dbReference type="NCBI Taxonomy" id="715451"/>
    <lineage>
        <taxon>Bacteria</taxon>
        <taxon>Pseudomonadati</taxon>
        <taxon>Pseudomonadota</taxon>
        <taxon>Gammaproteobacteria</taxon>
        <taxon>Alteromonadales</taxon>
        <taxon>Alteromonadaceae</taxon>
        <taxon>Alteromonas/Salinimonas group</taxon>
        <taxon>Alteromonas</taxon>
    </lineage>
</organism>
<evidence type="ECO:0000256" key="4">
    <source>
        <dbReference type="ARBA" id="ARBA00022500"/>
    </source>
</evidence>
<dbReference type="InterPro" id="IPR004090">
    <property type="entry name" value="Chemotax_Me-accpt_rcpt"/>
</dbReference>
<evidence type="ECO:0000256" key="2">
    <source>
        <dbReference type="ARBA" id="ARBA00022475"/>
    </source>
</evidence>
<keyword evidence="5 12" id="KW-0812">Transmembrane</keyword>
<protein>
    <submittedName>
        <fullName evidence="15">Methyl-accepting chemotaxis protein</fullName>
    </submittedName>
</protein>
<keyword evidence="4" id="KW-0145">Chemotaxis</keyword>
<dbReference type="InterPro" id="IPR004089">
    <property type="entry name" value="MCPsignal_dom"/>
</dbReference>
<dbReference type="CDD" id="cd12912">
    <property type="entry name" value="PDC2_MCP_like"/>
    <property type="match status" value="1"/>
</dbReference>
<accession>F5ZF20</accession>
<feature type="transmembrane region" description="Helical" evidence="12">
    <location>
        <begin position="28"/>
        <end position="51"/>
    </location>
</feature>
<evidence type="ECO:0000259" key="13">
    <source>
        <dbReference type="PROSITE" id="PS50111"/>
    </source>
</evidence>
<evidence type="ECO:0000256" key="12">
    <source>
        <dbReference type="SAM" id="Phobius"/>
    </source>
</evidence>
<feature type="region of interest" description="Disordered" evidence="11">
    <location>
        <begin position="391"/>
        <end position="414"/>
    </location>
</feature>
<dbReference type="EMBL" id="CP002339">
    <property type="protein sequence ID" value="AEF04797.1"/>
    <property type="molecule type" value="Genomic_DNA"/>
</dbReference>
<keyword evidence="8 10" id="KW-0807">Transducer</keyword>
<evidence type="ECO:0000256" key="9">
    <source>
        <dbReference type="ARBA" id="ARBA00029447"/>
    </source>
</evidence>
<dbReference type="Gene3D" id="1.10.287.950">
    <property type="entry name" value="Methyl-accepting chemotaxis protein"/>
    <property type="match status" value="1"/>
</dbReference>
<evidence type="ECO:0000259" key="14">
    <source>
        <dbReference type="PROSITE" id="PS50885"/>
    </source>
</evidence>
<dbReference type="GO" id="GO:0005886">
    <property type="term" value="C:plasma membrane"/>
    <property type="evidence" value="ECO:0007669"/>
    <property type="project" value="UniProtKB-SubCell"/>
</dbReference>
<feature type="domain" description="HAMP" evidence="14">
    <location>
        <begin position="324"/>
        <end position="378"/>
    </location>
</feature>
<keyword evidence="6 12" id="KW-1133">Transmembrane helix</keyword>
<dbReference type="PROSITE" id="PS50111">
    <property type="entry name" value="CHEMOTAXIS_TRANSDUC_2"/>
    <property type="match status" value="1"/>
</dbReference>
<dbReference type="GO" id="GO:0006935">
    <property type="term" value="P:chemotaxis"/>
    <property type="evidence" value="ECO:0007669"/>
    <property type="project" value="UniProtKB-KW"/>
</dbReference>
<evidence type="ECO:0000256" key="5">
    <source>
        <dbReference type="ARBA" id="ARBA00022692"/>
    </source>
</evidence>
<dbReference type="HOGENOM" id="CLU_000445_107_19_6"/>
<comment type="similarity">
    <text evidence="9">Belongs to the methyl-accepting chemotaxis (MCP) protein family.</text>
</comment>
<dbReference type="PRINTS" id="PR00260">
    <property type="entry name" value="CHEMTRNSDUCR"/>
</dbReference>
<dbReference type="CDD" id="cd11386">
    <property type="entry name" value="MCP_signal"/>
    <property type="match status" value="1"/>
</dbReference>
<dbReference type="PANTHER" id="PTHR32089">
    <property type="entry name" value="METHYL-ACCEPTING CHEMOTAXIS PROTEIN MCPB"/>
    <property type="match status" value="1"/>
</dbReference>
<dbReference type="FunFam" id="1.10.287.950:FF:000001">
    <property type="entry name" value="Methyl-accepting chemotaxis sensory transducer"/>
    <property type="match status" value="1"/>
</dbReference>
<evidence type="ECO:0000256" key="3">
    <source>
        <dbReference type="ARBA" id="ARBA00022481"/>
    </source>
</evidence>
<keyword evidence="7 12" id="KW-0472">Membrane</keyword>
<gene>
    <name evidence="15" type="ordered locus">ambt_16460</name>
</gene>
<feature type="compositionally biased region" description="Low complexity" evidence="11">
    <location>
        <begin position="391"/>
        <end position="400"/>
    </location>
</feature>
<dbReference type="AlphaFoldDB" id="F5ZF20"/>
<dbReference type="InterPro" id="IPR003660">
    <property type="entry name" value="HAMP_dom"/>
</dbReference>
<evidence type="ECO:0000256" key="7">
    <source>
        <dbReference type="ARBA" id="ARBA00023136"/>
    </source>
</evidence>
<dbReference type="Proteomes" id="UP000000683">
    <property type="component" value="Chromosome"/>
</dbReference>
<keyword evidence="2" id="KW-1003">Cell membrane</keyword>
<dbReference type="GO" id="GO:0004888">
    <property type="term" value="F:transmembrane signaling receptor activity"/>
    <property type="evidence" value="ECO:0007669"/>
    <property type="project" value="InterPro"/>
</dbReference>
<evidence type="ECO:0000256" key="1">
    <source>
        <dbReference type="ARBA" id="ARBA00004651"/>
    </source>
</evidence>
<evidence type="ECO:0000313" key="16">
    <source>
        <dbReference type="Proteomes" id="UP000000683"/>
    </source>
</evidence>
<dbReference type="InterPro" id="IPR033479">
    <property type="entry name" value="dCache_1"/>
</dbReference>
<reference evidence="15 16" key="1">
    <citation type="journal article" date="2011" name="J. Bacteriol.">
        <title>Complete genome sequence of the polycyclic aromatic hydrocarbon-degrading bacterium Alteromonas sp. strain SN2.</title>
        <authorList>
            <person name="Jin H.M."/>
            <person name="Jeong H."/>
            <person name="Moon E.J."/>
            <person name="Math R.K."/>
            <person name="Lee K."/>
            <person name="Kim H.J."/>
            <person name="Jeon C.O."/>
            <person name="Oh T.K."/>
            <person name="Kim J.F."/>
        </authorList>
    </citation>
    <scope>NUCLEOTIDE SEQUENCE [LARGE SCALE GENOMIC DNA]</scope>
    <source>
        <strain evidence="16">JCM 17741 / KACC 18427 / KCTC 11700BP / SN2</strain>
    </source>
</reference>
<evidence type="ECO:0000256" key="10">
    <source>
        <dbReference type="PROSITE-ProRule" id="PRU00284"/>
    </source>
</evidence>
<name>F5ZF20_ALTNA</name>
<dbReference type="Gene3D" id="3.30.450.20">
    <property type="entry name" value="PAS domain"/>
    <property type="match status" value="1"/>
</dbReference>
<dbReference type="SMART" id="SM00304">
    <property type="entry name" value="HAMP"/>
    <property type="match status" value="1"/>
</dbReference>
<dbReference type="eggNOG" id="COG0840">
    <property type="taxonomic scope" value="Bacteria"/>
</dbReference>
<dbReference type="Pfam" id="PF00015">
    <property type="entry name" value="MCPsignal"/>
    <property type="match status" value="1"/>
</dbReference>
<proteinExistence type="inferred from homology"/>
<dbReference type="PANTHER" id="PTHR32089:SF39">
    <property type="entry name" value="METHYL-ACCEPTING CHEMOTAXIS PROTEIN HLYB"/>
    <property type="match status" value="1"/>
</dbReference>
<comment type="subcellular location">
    <subcellularLocation>
        <location evidence="1">Cell membrane</location>
        <topology evidence="1">Multi-pass membrane protein</topology>
    </subcellularLocation>
</comment>
<evidence type="ECO:0000313" key="15">
    <source>
        <dbReference type="EMBL" id="AEF04797.1"/>
    </source>
</evidence>
<dbReference type="GO" id="GO:0007165">
    <property type="term" value="P:signal transduction"/>
    <property type="evidence" value="ECO:0007669"/>
    <property type="project" value="UniProtKB-KW"/>
</dbReference>
<dbReference type="SMART" id="SM00283">
    <property type="entry name" value="MA"/>
    <property type="match status" value="1"/>
</dbReference>
<sequence>MTVPAVQRRFSAVKIWSKVMTLSIKQKLIISLMVAVLAASILVGSISQWIARDLVKENMEQLQLPSLLKQIGNQVDREASVMLSVAHGIASNPDILAWSAAGADSSGEKRLIAYLNDIVNFNDLTVASFVDRKTTKYWNQDGFLRVLKNDEFDGWFFAYRDSGTPISLSLYNEPGQGYRLFANFQQTAGRGMSGVAKSVDELLDIINAVKIAQTGFVYLVDGEGTIIAHPDTSLLGKSKLSAISGTNASRTLLQQRDFAMATSEVNADDVLFASTYVEKSGWYVVAQVPEQELYASLNAGSRQIILWSIAIAGLFALLGIWLASSLTKPIESLADIFQQLDKGQGDLRSRIDVPEQKETARLVEGFNSFIDHLHSTIASVAKTSQALKASAQEVASQSQQNERSTRSQRDQTMQAATALTEMGSTVTEVAQSATYAAQNANRATESSQEGRLFTQKAVHAISNLSTQVESVSEVIQSLDEHTAAIGGILDTIRSISEQTNLLALNAAIEAARAGDHGRGFSVVADEVRTLAQRAAAATDEIQIKIDKFQLDSKTAVSQMQDSKAQTKDVVGATDDIDKLLQKIAEEIVLINDVNTQVATATEQQATVVEDISRSINEISSSSDETLNATHVLVGVSEKLDELANELAQEVSQFKL</sequence>
<feature type="domain" description="Methyl-accepting transducer" evidence="13">
    <location>
        <begin position="383"/>
        <end position="619"/>
    </location>
</feature>
<dbReference type="CDD" id="cd06225">
    <property type="entry name" value="HAMP"/>
    <property type="match status" value="1"/>
</dbReference>
<dbReference type="Pfam" id="PF00672">
    <property type="entry name" value="HAMP"/>
    <property type="match status" value="1"/>
</dbReference>
<keyword evidence="3" id="KW-0488">Methylation</keyword>